<organism evidence="11 12">
    <name type="scientific">Oryzomonas japonica</name>
    <dbReference type="NCBI Taxonomy" id="2603858"/>
    <lineage>
        <taxon>Bacteria</taxon>
        <taxon>Pseudomonadati</taxon>
        <taxon>Thermodesulfobacteriota</taxon>
        <taxon>Desulfuromonadia</taxon>
        <taxon>Geobacterales</taxon>
        <taxon>Geobacteraceae</taxon>
        <taxon>Oryzomonas</taxon>
    </lineage>
</organism>
<evidence type="ECO:0000256" key="7">
    <source>
        <dbReference type="ARBA" id="ARBA00023136"/>
    </source>
</evidence>
<comment type="caution">
    <text evidence="11">The sequence shown here is derived from an EMBL/GenBank/DDBJ whole genome shotgun (WGS) entry which is preliminary data.</text>
</comment>
<evidence type="ECO:0000313" key="11">
    <source>
        <dbReference type="EMBL" id="KAB0667619.1"/>
    </source>
</evidence>
<feature type="compositionally biased region" description="Low complexity" evidence="10">
    <location>
        <begin position="80"/>
        <end position="94"/>
    </location>
</feature>
<comment type="function">
    <text evidence="8">Part of the twin-arginine translocation (Tat) system that transports large folded proteins containing a characteristic twin-arginine motif in their signal peptide across the thylakoid membrane. Involved in delta pH-dependent protein transport required for chloroplast development, especially thylakoid membrane formation. TATC and TATB mediate precursor recognition, whereas TATA facilitates translocation.</text>
</comment>
<proteinExistence type="inferred from homology"/>
<dbReference type="HAMAP" id="MF_00236">
    <property type="entry name" value="TatA_E"/>
    <property type="match status" value="1"/>
</dbReference>
<evidence type="ECO:0000256" key="1">
    <source>
        <dbReference type="ARBA" id="ARBA00004167"/>
    </source>
</evidence>
<keyword evidence="3 9" id="KW-0812">Transmembrane</keyword>
<keyword evidence="2 9" id="KW-0813">Transport</keyword>
<keyword evidence="7 9" id="KW-0472">Membrane</keyword>
<dbReference type="EMBL" id="VZQZ01000001">
    <property type="protein sequence ID" value="KAB0667619.1"/>
    <property type="molecule type" value="Genomic_DNA"/>
</dbReference>
<sequence length="108" mass="11534">MFGIGMPELIIIMVIALIVIGPHKLPELAKSLGKGLAEFKRASEDFQRNIQEEARKSEEKLEPQQEAVTPPAEPEHVATAASAEHGPVAAAAPAEQHDAGEKKDAPHA</sequence>
<evidence type="ECO:0000256" key="9">
    <source>
        <dbReference type="HAMAP-Rule" id="MF_00236"/>
    </source>
</evidence>
<name>A0A7J4ZVX8_9BACT</name>
<dbReference type="Gene3D" id="1.20.5.3310">
    <property type="match status" value="1"/>
</dbReference>
<keyword evidence="9" id="KW-1003">Cell membrane</keyword>
<dbReference type="NCBIfam" id="NF011430">
    <property type="entry name" value="PRK14861.1"/>
    <property type="match status" value="1"/>
</dbReference>
<feature type="compositionally biased region" description="Basic and acidic residues" evidence="10">
    <location>
        <begin position="49"/>
        <end position="63"/>
    </location>
</feature>
<evidence type="ECO:0000256" key="2">
    <source>
        <dbReference type="ARBA" id="ARBA00022448"/>
    </source>
</evidence>
<evidence type="ECO:0000256" key="6">
    <source>
        <dbReference type="ARBA" id="ARBA00023010"/>
    </source>
</evidence>
<feature type="region of interest" description="Disordered" evidence="10">
    <location>
        <begin position="49"/>
        <end position="108"/>
    </location>
</feature>
<feature type="compositionally biased region" description="Basic and acidic residues" evidence="10">
    <location>
        <begin position="95"/>
        <end position="108"/>
    </location>
</feature>
<dbReference type="AlphaFoldDB" id="A0A7J4ZVX8"/>
<dbReference type="GO" id="GO:0008320">
    <property type="term" value="F:protein transmembrane transporter activity"/>
    <property type="evidence" value="ECO:0007669"/>
    <property type="project" value="UniProtKB-UniRule"/>
</dbReference>
<dbReference type="PRINTS" id="PR01506">
    <property type="entry name" value="TATBPROTEIN"/>
</dbReference>
<dbReference type="InterPro" id="IPR006312">
    <property type="entry name" value="TatA/E"/>
</dbReference>
<comment type="similarity">
    <text evidence="9">Belongs to the TatA/E family.</text>
</comment>
<evidence type="ECO:0000256" key="5">
    <source>
        <dbReference type="ARBA" id="ARBA00022989"/>
    </source>
</evidence>
<dbReference type="Proteomes" id="UP000420562">
    <property type="component" value="Unassembled WGS sequence"/>
</dbReference>
<dbReference type="Pfam" id="PF02416">
    <property type="entry name" value="TatA_B_E"/>
    <property type="match status" value="1"/>
</dbReference>
<gene>
    <name evidence="9" type="primary">tatA</name>
    <name evidence="11" type="ORF">F6V25_02695</name>
</gene>
<protein>
    <recommendedName>
        <fullName evidence="9">Sec-independent protein translocase protein TatA</fullName>
    </recommendedName>
</protein>
<comment type="function">
    <text evidence="9">Part of the twin-arginine translocation (Tat) system that transports large folded proteins containing a characteristic twin-arginine motif in their signal peptide across membranes. TatA could form the protein-conducting channel of the Tat system.</text>
</comment>
<evidence type="ECO:0000256" key="4">
    <source>
        <dbReference type="ARBA" id="ARBA00022927"/>
    </source>
</evidence>
<dbReference type="GO" id="GO:0033281">
    <property type="term" value="C:TAT protein transport complex"/>
    <property type="evidence" value="ECO:0007669"/>
    <property type="project" value="UniProtKB-UniRule"/>
</dbReference>
<keyword evidence="6 9" id="KW-0811">Translocation</keyword>
<evidence type="ECO:0000256" key="3">
    <source>
        <dbReference type="ARBA" id="ARBA00022692"/>
    </source>
</evidence>
<comment type="subcellular location">
    <subcellularLocation>
        <location evidence="9">Cell membrane</location>
        <topology evidence="9">Single-pass membrane protein</topology>
    </subcellularLocation>
    <subcellularLocation>
        <location evidence="1">Membrane</location>
        <topology evidence="1">Single-pass membrane protein</topology>
    </subcellularLocation>
</comment>
<dbReference type="GO" id="GO:0006886">
    <property type="term" value="P:intracellular protein transport"/>
    <property type="evidence" value="ECO:0007669"/>
    <property type="project" value="UniProtKB-ARBA"/>
</dbReference>
<accession>A0A7J4ZVX8</accession>
<evidence type="ECO:0000256" key="8">
    <source>
        <dbReference type="ARBA" id="ARBA00025340"/>
    </source>
</evidence>
<dbReference type="NCBIfam" id="NF011429">
    <property type="entry name" value="PRK14857.1"/>
    <property type="match status" value="1"/>
</dbReference>
<keyword evidence="5 9" id="KW-1133">Transmembrane helix</keyword>
<dbReference type="PANTHER" id="PTHR33162:SF1">
    <property type="entry name" value="SEC-INDEPENDENT PROTEIN TRANSLOCASE PROTEIN TATA, CHLOROPLASTIC"/>
    <property type="match status" value="1"/>
</dbReference>
<dbReference type="PANTHER" id="PTHR33162">
    <property type="entry name" value="SEC-INDEPENDENT PROTEIN TRANSLOCASE PROTEIN TATA, CHLOROPLASTIC"/>
    <property type="match status" value="1"/>
</dbReference>
<evidence type="ECO:0000313" key="12">
    <source>
        <dbReference type="Proteomes" id="UP000420562"/>
    </source>
</evidence>
<reference evidence="11 12" key="1">
    <citation type="submission" date="2019-09" db="EMBL/GenBank/DDBJ databases">
        <title>Geobacter sp. Red96, a novel strain isolated from paddy soil.</title>
        <authorList>
            <person name="Xu Z."/>
            <person name="Masuda Y."/>
            <person name="Itoh H."/>
            <person name="Senoo K."/>
        </authorList>
    </citation>
    <scope>NUCLEOTIDE SEQUENCE [LARGE SCALE GENOMIC DNA]</scope>
    <source>
        <strain evidence="11 12">Red96</strain>
    </source>
</reference>
<keyword evidence="12" id="KW-1185">Reference proteome</keyword>
<dbReference type="GO" id="GO:0043953">
    <property type="term" value="P:protein transport by the Tat complex"/>
    <property type="evidence" value="ECO:0007669"/>
    <property type="project" value="UniProtKB-UniRule"/>
</dbReference>
<keyword evidence="4 9" id="KW-0653">Protein transport</keyword>
<evidence type="ECO:0000256" key="10">
    <source>
        <dbReference type="SAM" id="MobiDB-lite"/>
    </source>
</evidence>
<dbReference type="InterPro" id="IPR003369">
    <property type="entry name" value="TatA/B/E"/>
</dbReference>
<comment type="subunit">
    <text evidence="9">Forms a complex with TatC.</text>
</comment>
<dbReference type="RefSeq" id="WP_151126957.1">
    <property type="nucleotide sequence ID" value="NZ_VZQZ01000001.1"/>
</dbReference>